<accession>A0A3B0T224</accession>
<protein>
    <submittedName>
        <fullName evidence="1">Ketosteroid isomerase-related protein</fullName>
    </submittedName>
</protein>
<dbReference type="EMBL" id="UOEL01000075">
    <property type="protein sequence ID" value="VAW11988.1"/>
    <property type="molecule type" value="Genomic_DNA"/>
</dbReference>
<proteinExistence type="predicted"/>
<dbReference type="SUPFAM" id="SSF54427">
    <property type="entry name" value="NTF2-like"/>
    <property type="match status" value="1"/>
</dbReference>
<dbReference type="AlphaFoldDB" id="A0A3B0T224"/>
<evidence type="ECO:0000313" key="1">
    <source>
        <dbReference type="EMBL" id="VAW11988.1"/>
    </source>
</evidence>
<organism evidence="1">
    <name type="scientific">hydrothermal vent metagenome</name>
    <dbReference type="NCBI Taxonomy" id="652676"/>
    <lineage>
        <taxon>unclassified sequences</taxon>
        <taxon>metagenomes</taxon>
        <taxon>ecological metagenomes</taxon>
    </lineage>
</organism>
<reference evidence="1" key="1">
    <citation type="submission" date="2018-06" db="EMBL/GenBank/DDBJ databases">
        <authorList>
            <person name="Zhirakovskaya E."/>
        </authorList>
    </citation>
    <scope>NUCLEOTIDE SEQUENCE</scope>
</reference>
<keyword evidence="1" id="KW-0413">Isomerase</keyword>
<sequence length="104" mass="11793">MLCANSKDLSVAFSEVAIHKDLGKAHWEARYTFGQTGRKVHNVIDAKFEFSNGKIIKHKDDFNLHKWAEQALGLKGLLLGGTSFFKKKLNQQTNNLLTKFEQNS</sequence>
<dbReference type="Gene3D" id="3.10.450.50">
    <property type="match status" value="1"/>
</dbReference>
<gene>
    <name evidence="1" type="ORF">MNBD_BACTEROID03-2291</name>
</gene>
<name>A0A3B0T224_9ZZZZ</name>
<dbReference type="GO" id="GO:0016853">
    <property type="term" value="F:isomerase activity"/>
    <property type="evidence" value="ECO:0007669"/>
    <property type="project" value="UniProtKB-KW"/>
</dbReference>
<dbReference type="InterPro" id="IPR032710">
    <property type="entry name" value="NTF2-like_dom_sf"/>
</dbReference>